<evidence type="ECO:0000313" key="4">
    <source>
        <dbReference type="EMBL" id="KXZ58180.1"/>
    </source>
</evidence>
<keyword evidence="1 2" id="KW-0238">DNA-binding</keyword>
<keyword evidence="5" id="KW-1185">Reference proteome</keyword>
<dbReference type="Proteomes" id="UP000243589">
    <property type="component" value="Unassembled WGS sequence"/>
</dbReference>
<evidence type="ECO:0000256" key="2">
    <source>
        <dbReference type="PROSITE-ProRule" id="PRU00335"/>
    </source>
</evidence>
<dbReference type="PANTHER" id="PTHR30055">
    <property type="entry name" value="HTH-TYPE TRANSCRIPTIONAL REGULATOR RUTR"/>
    <property type="match status" value="1"/>
</dbReference>
<dbReference type="Pfam" id="PF00440">
    <property type="entry name" value="TetR_N"/>
    <property type="match status" value="1"/>
</dbReference>
<dbReference type="RefSeq" id="WP_062021351.1">
    <property type="nucleotide sequence ID" value="NZ_LQQC01000010.1"/>
</dbReference>
<dbReference type="SUPFAM" id="SSF46689">
    <property type="entry name" value="Homeodomain-like"/>
    <property type="match status" value="1"/>
</dbReference>
<gene>
    <name evidence="4" type="ORF">Bravens_01217</name>
</gene>
<dbReference type="InterPro" id="IPR050109">
    <property type="entry name" value="HTH-type_TetR-like_transc_reg"/>
</dbReference>
<dbReference type="GO" id="GO:0003700">
    <property type="term" value="F:DNA-binding transcription factor activity"/>
    <property type="evidence" value="ECO:0007669"/>
    <property type="project" value="TreeGrafter"/>
</dbReference>
<feature type="domain" description="HTH tetR-type" evidence="3">
    <location>
        <begin position="18"/>
        <end position="76"/>
    </location>
</feature>
<dbReference type="AlphaFoldDB" id="A0A150H950"/>
<name>A0A150H950_9MICO</name>
<comment type="caution">
    <text evidence="4">The sequence shown here is derived from an EMBL/GenBank/DDBJ whole genome shotgun (WGS) entry which is preliminary data.</text>
</comment>
<evidence type="ECO:0000259" key="3">
    <source>
        <dbReference type="PROSITE" id="PS50977"/>
    </source>
</evidence>
<dbReference type="PATRIC" id="fig|479117.4.peg.1213"/>
<dbReference type="PANTHER" id="PTHR30055:SF160">
    <property type="entry name" value="TRANSCRIPTIONAL REGULATORY PROTEIN (PROBABLY ASNC-FAMILY)-RELATED"/>
    <property type="match status" value="1"/>
</dbReference>
<evidence type="ECO:0000256" key="1">
    <source>
        <dbReference type="ARBA" id="ARBA00023125"/>
    </source>
</evidence>
<feature type="DNA-binding region" description="H-T-H motif" evidence="2">
    <location>
        <begin position="39"/>
        <end position="58"/>
    </location>
</feature>
<dbReference type="Gene3D" id="1.10.357.10">
    <property type="entry name" value="Tetracycline Repressor, domain 2"/>
    <property type="match status" value="1"/>
</dbReference>
<evidence type="ECO:0000313" key="5">
    <source>
        <dbReference type="Proteomes" id="UP000243589"/>
    </source>
</evidence>
<reference evidence="4 5" key="1">
    <citation type="submission" date="2016-01" db="EMBL/GenBank/DDBJ databases">
        <title>Use of Whole Genome Sequencing to ascertain that Brevibacterium massiliense (Roux, Raoult 2009) is a later heterotypic synonym of Brevibacterium ravenspurgense (Mages 2008).</title>
        <authorList>
            <person name="Bernier A.-M."/>
            <person name="Burdz T."/>
            <person name="Huynh C."/>
            <person name="Pachecho A.L."/>
            <person name="Wiebe D."/>
            <person name="Bonner C."/>
            <person name="Bernard K."/>
        </authorList>
    </citation>
    <scope>NUCLEOTIDE SEQUENCE [LARGE SCALE GENOMIC DNA]</scope>
    <source>
        <strain evidence="4 5">CCUG56047</strain>
    </source>
</reference>
<dbReference type="EMBL" id="LQQC01000010">
    <property type="protein sequence ID" value="KXZ58180.1"/>
    <property type="molecule type" value="Genomic_DNA"/>
</dbReference>
<dbReference type="InterPro" id="IPR009057">
    <property type="entry name" value="Homeodomain-like_sf"/>
</dbReference>
<dbReference type="InterPro" id="IPR001647">
    <property type="entry name" value="HTH_TetR"/>
</dbReference>
<protein>
    <submittedName>
        <fullName evidence="4">Bacterial regulatory protein, tetR family</fullName>
    </submittedName>
</protein>
<accession>A0A150H950</accession>
<dbReference type="GO" id="GO:0000976">
    <property type="term" value="F:transcription cis-regulatory region binding"/>
    <property type="evidence" value="ECO:0007669"/>
    <property type="project" value="TreeGrafter"/>
</dbReference>
<sequence length="202" mass="22019">MEPQRRDGRAARWDAHRARRRADLLRSARKAVDAHGDLSMDDIAAQIGTSKTVLYRYFGDRTGLRRAMGEWALGRIERSLDTGGQGSPQGELRDMVFAFAQFAAGSPNVYRFCDIAVSPDSPFMKGIAELIASRLRLAGPDGLAWSYGALGFIHSATQHWLAQAPAQPAADLPADSLPSHDHLAATLTDWLYASARTLPGES</sequence>
<proteinExistence type="predicted"/>
<dbReference type="PROSITE" id="PS50977">
    <property type="entry name" value="HTH_TETR_2"/>
    <property type="match status" value="1"/>
</dbReference>
<organism evidence="4 5">
    <name type="scientific">Brevibacterium ravenspurgense</name>
    <dbReference type="NCBI Taxonomy" id="479117"/>
    <lineage>
        <taxon>Bacteria</taxon>
        <taxon>Bacillati</taxon>
        <taxon>Actinomycetota</taxon>
        <taxon>Actinomycetes</taxon>
        <taxon>Micrococcales</taxon>
        <taxon>Brevibacteriaceae</taxon>
        <taxon>Brevibacterium</taxon>
    </lineage>
</organism>